<dbReference type="Pfam" id="PF20250">
    <property type="entry name" value="FapA_N"/>
    <property type="match status" value="1"/>
</dbReference>
<organism evidence="3 4">
    <name type="scientific">Peribacillus saganii</name>
    <dbReference type="NCBI Taxonomy" id="2303992"/>
    <lineage>
        <taxon>Bacteria</taxon>
        <taxon>Bacillati</taxon>
        <taxon>Bacillota</taxon>
        <taxon>Bacilli</taxon>
        <taxon>Bacillales</taxon>
        <taxon>Bacillaceae</taxon>
        <taxon>Peribacillus</taxon>
    </lineage>
</organism>
<dbReference type="InterPro" id="IPR005646">
    <property type="entry name" value="FapA"/>
</dbReference>
<name>A0A372LPD0_9BACI</name>
<evidence type="ECO:0000259" key="2">
    <source>
        <dbReference type="Pfam" id="PF20250"/>
    </source>
</evidence>
<protein>
    <submittedName>
        <fullName evidence="3">DUF342 domain-containing protein</fullName>
    </submittedName>
</protein>
<evidence type="ECO:0000256" key="1">
    <source>
        <dbReference type="SAM" id="Coils"/>
    </source>
</evidence>
<dbReference type="EMBL" id="QVTE01000021">
    <property type="protein sequence ID" value="RFU69804.1"/>
    <property type="molecule type" value="Genomic_DNA"/>
</dbReference>
<feature type="coiled-coil region" evidence="1">
    <location>
        <begin position="404"/>
        <end position="431"/>
    </location>
</feature>
<keyword evidence="1" id="KW-0175">Coiled coil</keyword>
<dbReference type="RefSeq" id="WP_117326381.1">
    <property type="nucleotide sequence ID" value="NZ_QVTE01000021.1"/>
</dbReference>
<dbReference type="PANTHER" id="PTHR38032:SF1">
    <property type="entry name" value="RNA-BINDING PROTEIN KHPB N-TERMINAL DOMAIN-CONTAINING PROTEIN"/>
    <property type="match status" value="1"/>
</dbReference>
<evidence type="ECO:0000313" key="3">
    <source>
        <dbReference type="EMBL" id="RFU69804.1"/>
    </source>
</evidence>
<sequence>MEIVRNEFLLLEEENGFVFITVIKKGYPLLMINKLLSNLPRVNLNKFLLLKEAVDSATGEKVEVGVLKPEVECNLSKDLMTAKIRLYCTQEELDSNYDTYVSKILDLLHYHNVREGIKVEVLQGELEAGKEILIAEGVEPVNGEDAVVTYFKRSDRKPKIMEDGKANYYEMNFIDEVKKGDWLGERIPPKDGKPGKTVTGDFIHPKPGTNKKLFYDHKTIGEFEEDGKTVLRALIEGVVEFQAGKIVVGDHLVIDGDVGIETGNLDFIGSITVKGTVMDGFEVTATKDISILSELGISGINRLESKRGDIFIKGGIFGKGQSVVLAAKNIFLKHANECTLEAGENIHIGFYSLGSILKAKSIIADGSKGKLIGGIIEARSKVTAGIIGNRLERKTVIHVAGFNREKLKAELDEMLMEYKQKVMEVEKLKRKLEVFDSFMGKLNTSQHKQFEETRDIFDALMHRIFTLEEKRKSIMEMLETKGEGEVCIGQIAFPDTQLEIKHLKKKLNSGVKGTFYSENNIMHFE</sequence>
<dbReference type="PANTHER" id="PTHR38032">
    <property type="entry name" value="POLYMERASE-RELATED"/>
    <property type="match status" value="1"/>
</dbReference>
<evidence type="ECO:0000313" key="4">
    <source>
        <dbReference type="Proteomes" id="UP000264541"/>
    </source>
</evidence>
<dbReference type="InterPro" id="IPR046865">
    <property type="entry name" value="FapA_b_solenoid"/>
</dbReference>
<keyword evidence="4" id="KW-1185">Reference proteome</keyword>
<feature type="domain" description="Flagellar Assembly Protein A N-terminal region" evidence="2">
    <location>
        <begin position="72"/>
        <end position="242"/>
    </location>
</feature>
<dbReference type="Pfam" id="PF03961">
    <property type="entry name" value="FapA"/>
    <property type="match status" value="1"/>
</dbReference>
<dbReference type="Proteomes" id="UP000264541">
    <property type="component" value="Unassembled WGS sequence"/>
</dbReference>
<reference evidence="3 4" key="1">
    <citation type="submission" date="2018-08" db="EMBL/GenBank/DDBJ databases">
        <title>Bacillus chawlae sp. nov., Bacillus glennii sp. nov., and Bacillus saganii sp. nov. Isolated from the Vehicle Assembly Building at Kennedy Space Center where the Viking Spacecraft were Assembled.</title>
        <authorList>
            <person name="Seuylemezian A."/>
            <person name="Vaishampayan P."/>
        </authorList>
    </citation>
    <scope>NUCLEOTIDE SEQUENCE [LARGE SCALE GENOMIC DNA]</scope>
    <source>
        <strain evidence="3 4">V47-23a</strain>
    </source>
</reference>
<proteinExistence type="predicted"/>
<dbReference type="InterPro" id="IPR046866">
    <property type="entry name" value="FapA_N"/>
</dbReference>
<accession>A0A372LPD0</accession>
<comment type="caution">
    <text evidence="3">The sequence shown here is derived from an EMBL/GenBank/DDBJ whole genome shotgun (WGS) entry which is preliminary data.</text>
</comment>
<dbReference type="OrthoDB" id="1279at2"/>
<dbReference type="AlphaFoldDB" id="A0A372LPD0"/>
<gene>
    <name evidence="3" type="ORF">D0469_08845</name>
</gene>